<protein>
    <submittedName>
        <fullName evidence="1">Uncharacterized protein</fullName>
    </submittedName>
</protein>
<name>A0A1H8LPV1_9MICO</name>
<comment type="caution">
    <text evidence="1">The sequence shown here is derived from an EMBL/GenBank/DDBJ whole genome shotgun (WGS) entry which is preliminary data.</text>
</comment>
<proteinExistence type="predicted"/>
<dbReference type="Proteomes" id="UP000297654">
    <property type="component" value="Unassembled WGS sequence"/>
</dbReference>
<dbReference type="STRING" id="1424661.SAMN05216281_1302"/>
<dbReference type="EMBL" id="SOFF01000028">
    <property type="protein sequence ID" value="TFB89950.1"/>
    <property type="molecule type" value="Genomic_DNA"/>
</dbReference>
<organism evidence="1 2">
    <name type="scientific">Cryobacterium luteum</name>
    <dbReference type="NCBI Taxonomy" id="1424661"/>
    <lineage>
        <taxon>Bacteria</taxon>
        <taxon>Bacillati</taxon>
        <taxon>Actinomycetota</taxon>
        <taxon>Actinomycetes</taxon>
        <taxon>Micrococcales</taxon>
        <taxon>Microbacteriaceae</taxon>
        <taxon>Cryobacterium</taxon>
    </lineage>
</organism>
<sequence length="124" mass="13609">MLTTLSLSEDPDVLLAGHARTLDGAYREVGGRLIVNDDVRIDDDRKIHLTGLKALEEPPSLADLRTRSTAMLPRVDLPEVILEVMTWVPELAASFTDSPLTVVFIPFRELTPGTTDDAGRSRIA</sequence>
<evidence type="ECO:0000313" key="1">
    <source>
        <dbReference type="EMBL" id="TFB89950.1"/>
    </source>
</evidence>
<dbReference type="RefSeq" id="WP_092112649.1">
    <property type="nucleotide sequence ID" value="NZ_FOCN01000030.1"/>
</dbReference>
<dbReference type="AlphaFoldDB" id="A0A1H8LPV1"/>
<dbReference type="OrthoDB" id="3403253at2"/>
<reference evidence="1 2" key="1">
    <citation type="submission" date="2019-03" db="EMBL/GenBank/DDBJ databases">
        <title>Genomics of glacier-inhabiting Cryobacterium strains.</title>
        <authorList>
            <person name="Liu Q."/>
            <person name="Xin Y.-H."/>
        </authorList>
    </citation>
    <scope>NUCLEOTIDE SEQUENCE [LARGE SCALE GENOMIC DNA]</scope>
    <source>
        <strain evidence="1 2">Hh15</strain>
    </source>
</reference>
<gene>
    <name evidence="1" type="ORF">E3O10_07455</name>
</gene>
<evidence type="ECO:0000313" key="2">
    <source>
        <dbReference type="Proteomes" id="UP000297654"/>
    </source>
</evidence>
<accession>A0A1H8LPV1</accession>
<keyword evidence="2" id="KW-1185">Reference proteome</keyword>